<feature type="region of interest" description="Disordered" evidence="1">
    <location>
        <begin position="147"/>
        <end position="176"/>
    </location>
</feature>
<dbReference type="Proteomes" id="UP001597197">
    <property type="component" value="Unassembled WGS sequence"/>
</dbReference>
<proteinExistence type="predicted"/>
<sequence>MTEPNNPLFEDEKEFLERKKLEYERALRGDVEEIKEQTIHVGKIALVGAGIASGVWLLVKAFSGSKSKKKRKKHKHHAAFEDYAGFDSYEGYDDDDHDQELDSLATAYNSPEYAYDHADRYAAGDGFYQAGSSADYFQDEDGVVDVDTEADDNGLSDYPDFPAHSSPQHGADAEMEADVDTTYGSHADVYHTDEDHGYDEAAESVDDEEPTQAHSFASASSYQARPYDDSRRLPESNSFAAPEEDKPAPTPVAAAEAPEPKKPWLIPTVMAFAKTETGKVIVAQAAAIAMAFITSKVKDILPGNEAKTGKNADLAPSPALSGDLPAAWPATTAAQDVSAAAHHNDTTTYREPLA</sequence>
<dbReference type="RefSeq" id="WP_382311159.1">
    <property type="nucleotide sequence ID" value="NZ_JBHUFD010000001.1"/>
</dbReference>
<organism evidence="2 3">
    <name type="scientific">Hymenobacter bucti</name>
    <dbReference type="NCBI Taxonomy" id="1844114"/>
    <lineage>
        <taxon>Bacteria</taxon>
        <taxon>Pseudomonadati</taxon>
        <taxon>Bacteroidota</taxon>
        <taxon>Cytophagia</taxon>
        <taxon>Cytophagales</taxon>
        <taxon>Hymenobacteraceae</taxon>
        <taxon>Hymenobacter</taxon>
    </lineage>
</organism>
<evidence type="ECO:0000313" key="2">
    <source>
        <dbReference type="EMBL" id="MFD1870949.1"/>
    </source>
</evidence>
<evidence type="ECO:0000256" key="1">
    <source>
        <dbReference type="SAM" id="MobiDB-lite"/>
    </source>
</evidence>
<feature type="compositionally biased region" description="Polar residues" evidence="1">
    <location>
        <begin position="212"/>
        <end position="223"/>
    </location>
</feature>
<gene>
    <name evidence="2" type="ORF">ACFSDX_00815</name>
</gene>
<keyword evidence="3" id="KW-1185">Reference proteome</keyword>
<feature type="region of interest" description="Disordered" evidence="1">
    <location>
        <begin position="200"/>
        <end position="259"/>
    </location>
</feature>
<feature type="compositionally biased region" description="Acidic residues" evidence="1">
    <location>
        <begin position="200"/>
        <end position="210"/>
    </location>
</feature>
<dbReference type="EMBL" id="JBHUFD010000001">
    <property type="protein sequence ID" value="MFD1870949.1"/>
    <property type="molecule type" value="Genomic_DNA"/>
</dbReference>
<feature type="region of interest" description="Disordered" evidence="1">
    <location>
        <begin position="335"/>
        <end position="354"/>
    </location>
</feature>
<evidence type="ECO:0000313" key="3">
    <source>
        <dbReference type="Proteomes" id="UP001597197"/>
    </source>
</evidence>
<protein>
    <submittedName>
        <fullName evidence="2">Uncharacterized protein</fullName>
    </submittedName>
</protein>
<comment type="caution">
    <text evidence="2">The sequence shown here is derived from an EMBL/GenBank/DDBJ whole genome shotgun (WGS) entry which is preliminary data.</text>
</comment>
<name>A0ABW4QN47_9BACT</name>
<reference evidence="3" key="1">
    <citation type="journal article" date="2019" name="Int. J. Syst. Evol. Microbiol.">
        <title>The Global Catalogue of Microorganisms (GCM) 10K type strain sequencing project: providing services to taxonomists for standard genome sequencing and annotation.</title>
        <authorList>
            <consortium name="The Broad Institute Genomics Platform"/>
            <consortium name="The Broad Institute Genome Sequencing Center for Infectious Disease"/>
            <person name="Wu L."/>
            <person name="Ma J."/>
        </authorList>
    </citation>
    <scope>NUCLEOTIDE SEQUENCE [LARGE SCALE GENOMIC DNA]</scope>
    <source>
        <strain evidence="3">CGMCC 1.15795</strain>
    </source>
</reference>
<accession>A0ABW4QN47</accession>